<comment type="caution">
    <text evidence="2">The sequence shown here is derived from an EMBL/GenBank/DDBJ whole genome shotgun (WGS) entry which is preliminary data.</text>
</comment>
<sequence>MPTCAEKIAYVRGRFLPQIRGYMVADLQNMLAINKIPGGSGACNFPIALYTLSCMDYLGFLTSAALLKTDGGDTSKRLAAYANSFFGEPHRGAMSTRWEETTKIFRHGLSHVFFPKQGGVSRAHGPNILETQSGVLVLDADTLAHAFINSVATLDSQVIGDDTLSEKIFDRLEILENQHSSVVQSLKGTAATNSTTTSTYTVTTSSPPQNVTLTPPPTSQP</sequence>
<reference evidence="2 3" key="1">
    <citation type="journal article" date="2016" name="Nat. Commun.">
        <title>Thousands of microbial genomes shed light on interconnected biogeochemical processes in an aquifer system.</title>
        <authorList>
            <person name="Anantharaman K."/>
            <person name="Brown C.T."/>
            <person name="Hug L.A."/>
            <person name="Sharon I."/>
            <person name="Castelle C.J."/>
            <person name="Probst A.J."/>
            <person name="Thomas B.C."/>
            <person name="Singh A."/>
            <person name="Wilkins M.J."/>
            <person name="Karaoz U."/>
            <person name="Brodie E.L."/>
            <person name="Williams K.H."/>
            <person name="Hubbard S.S."/>
            <person name="Banfield J.F."/>
        </authorList>
    </citation>
    <scope>NUCLEOTIDE SEQUENCE [LARGE SCALE GENOMIC DNA]</scope>
</reference>
<evidence type="ECO:0000256" key="1">
    <source>
        <dbReference type="SAM" id="MobiDB-lite"/>
    </source>
</evidence>
<gene>
    <name evidence="2" type="ORF">A3C96_01070</name>
</gene>
<dbReference type="Proteomes" id="UP000177088">
    <property type="component" value="Unassembled WGS sequence"/>
</dbReference>
<accession>A0A1F7U2H5</accession>
<evidence type="ECO:0000313" key="2">
    <source>
        <dbReference type="EMBL" id="OGL72479.1"/>
    </source>
</evidence>
<name>A0A1F7U2H5_9BACT</name>
<feature type="compositionally biased region" description="Low complexity" evidence="1">
    <location>
        <begin position="193"/>
        <end position="206"/>
    </location>
</feature>
<dbReference type="EMBL" id="MGEA01000094">
    <property type="protein sequence ID" value="OGL72479.1"/>
    <property type="molecule type" value="Genomic_DNA"/>
</dbReference>
<proteinExistence type="predicted"/>
<organism evidence="2 3">
    <name type="scientific">Candidatus Uhrbacteria bacterium RIFCSPHIGHO2_02_FULL_60_10</name>
    <dbReference type="NCBI Taxonomy" id="1802392"/>
    <lineage>
        <taxon>Bacteria</taxon>
        <taxon>Candidatus Uhriibacteriota</taxon>
    </lineage>
</organism>
<feature type="region of interest" description="Disordered" evidence="1">
    <location>
        <begin position="193"/>
        <end position="221"/>
    </location>
</feature>
<protein>
    <submittedName>
        <fullName evidence="2">Uncharacterized protein</fullName>
    </submittedName>
</protein>
<dbReference type="AlphaFoldDB" id="A0A1F7U2H5"/>
<evidence type="ECO:0000313" key="3">
    <source>
        <dbReference type="Proteomes" id="UP000177088"/>
    </source>
</evidence>